<protein>
    <recommendedName>
        <fullName evidence="3">Phage tail protein</fullName>
    </recommendedName>
</protein>
<reference evidence="1 2" key="1">
    <citation type="journal article" date="2017" name="Front. Microbiol.">
        <title>Strong Genomic and Phenotypic Heterogeneity in the Aeromonas sobria Species Complex.</title>
        <authorList>
            <person name="Gauthier J."/>
            <person name="Vincent A.T."/>
            <person name="Charette S.J."/>
            <person name="Derome N."/>
        </authorList>
    </citation>
    <scope>NUCLEOTIDE SEQUENCE [LARGE SCALE GENOMIC DNA]</scope>
    <source>
        <strain evidence="1 2">TM18</strain>
    </source>
</reference>
<dbReference type="AlphaFoldDB" id="A0A2N3J5Y6"/>
<accession>A0A2N3J5Y6</accession>
<evidence type="ECO:0008006" key="3">
    <source>
        <dbReference type="Google" id="ProtNLM"/>
    </source>
</evidence>
<dbReference type="RefSeq" id="WP_101323607.1">
    <property type="nucleotide sequence ID" value="NZ_NQMM01000012.1"/>
</dbReference>
<name>A0A2N3J5Y6_AERSO</name>
<evidence type="ECO:0000313" key="1">
    <source>
        <dbReference type="EMBL" id="PKQ81865.1"/>
    </source>
</evidence>
<organism evidence="1 2">
    <name type="scientific">Aeromonas sobria</name>
    <dbReference type="NCBI Taxonomy" id="646"/>
    <lineage>
        <taxon>Bacteria</taxon>
        <taxon>Pseudomonadati</taxon>
        <taxon>Pseudomonadota</taxon>
        <taxon>Gammaproteobacteria</taxon>
        <taxon>Aeromonadales</taxon>
        <taxon>Aeromonadaceae</taxon>
        <taxon>Aeromonas</taxon>
    </lineage>
</organism>
<keyword evidence="2" id="KW-1185">Reference proteome</keyword>
<dbReference type="InterPro" id="IPR009678">
    <property type="entry name" value="Phage_tail_completion_R"/>
</dbReference>
<evidence type="ECO:0000313" key="2">
    <source>
        <dbReference type="Proteomes" id="UP000233467"/>
    </source>
</evidence>
<dbReference type="EMBL" id="NQMM01000012">
    <property type="protein sequence ID" value="PKQ81865.1"/>
    <property type="molecule type" value="Genomic_DNA"/>
</dbReference>
<comment type="caution">
    <text evidence="1">The sequence shown here is derived from an EMBL/GenBank/DDBJ whole genome shotgun (WGS) entry which is preliminary data.</text>
</comment>
<dbReference type="Proteomes" id="UP000233467">
    <property type="component" value="Unassembled WGS sequence"/>
</dbReference>
<proteinExistence type="predicted"/>
<dbReference type="Pfam" id="PF06891">
    <property type="entry name" value="P2_Phage_GpR"/>
    <property type="match status" value="1"/>
</dbReference>
<gene>
    <name evidence="1" type="ORF">CJP16_03455</name>
</gene>
<sequence length="174" mass="19817">MSDGVNEQQAQGYFLHALHAEIKRVLPAKCHKHLDSWMENGTIRLEPRNMGPTGVDVAWLTYQAVFTVEQLPFRELDPAIVLASVAAWVQEHDKFREQFELADPEYAVTPNDEKTADLEIQLAFTEPLRLIEHPKGPINWMGKRWNVAPYEIWVADHIDLNVGDTGHHQVSGQS</sequence>